<dbReference type="EMBL" id="JAPZBR010000001">
    <property type="protein sequence ID" value="KAJ5367195.1"/>
    <property type="molecule type" value="Genomic_DNA"/>
</dbReference>
<protein>
    <submittedName>
        <fullName evidence="1">Uncharacterized protein</fullName>
    </submittedName>
</protein>
<accession>A0A9W9V5H8</accession>
<evidence type="ECO:0000313" key="2">
    <source>
        <dbReference type="Proteomes" id="UP001148299"/>
    </source>
</evidence>
<comment type="caution">
    <text evidence="1">The sequence shown here is derived from an EMBL/GenBank/DDBJ whole genome shotgun (WGS) entry which is preliminary data.</text>
</comment>
<organism evidence="1 2">
    <name type="scientific">Penicillium brevicompactum</name>
    <dbReference type="NCBI Taxonomy" id="5074"/>
    <lineage>
        <taxon>Eukaryota</taxon>
        <taxon>Fungi</taxon>
        <taxon>Dikarya</taxon>
        <taxon>Ascomycota</taxon>
        <taxon>Pezizomycotina</taxon>
        <taxon>Eurotiomycetes</taxon>
        <taxon>Eurotiomycetidae</taxon>
        <taxon>Eurotiales</taxon>
        <taxon>Aspergillaceae</taxon>
        <taxon>Penicillium</taxon>
    </lineage>
</organism>
<proteinExistence type="predicted"/>
<keyword evidence="2" id="KW-1185">Reference proteome</keyword>
<evidence type="ECO:0000313" key="1">
    <source>
        <dbReference type="EMBL" id="KAJ5367195.1"/>
    </source>
</evidence>
<dbReference type="AlphaFoldDB" id="A0A9W9V5H8"/>
<dbReference type="Proteomes" id="UP001148299">
    <property type="component" value="Unassembled WGS sequence"/>
</dbReference>
<reference evidence="1" key="1">
    <citation type="submission" date="2022-12" db="EMBL/GenBank/DDBJ databases">
        <authorList>
            <person name="Petersen C."/>
        </authorList>
    </citation>
    <scope>NUCLEOTIDE SEQUENCE</scope>
    <source>
        <strain evidence="1">IBT 35675</strain>
    </source>
</reference>
<reference evidence="1" key="2">
    <citation type="journal article" date="2023" name="IMA Fungus">
        <title>Comparative genomic study of the Penicillium genus elucidates a diverse pangenome and 15 lateral gene transfer events.</title>
        <authorList>
            <person name="Petersen C."/>
            <person name="Sorensen T."/>
            <person name="Nielsen M.R."/>
            <person name="Sondergaard T.E."/>
            <person name="Sorensen J.L."/>
            <person name="Fitzpatrick D.A."/>
            <person name="Frisvad J.C."/>
            <person name="Nielsen K.L."/>
        </authorList>
    </citation>
    <scope>NUCLEOTIDE SEQUENCE</scope>
    <source>
        <strain evidence="1">IBT 35675</strain>
    </source>
</reference>
<gene>
    <name evidence="1" type="ORF">N7541_001136</name>
</gene>
<name>A0A9W9V5H8_PENBR</name>
<sequence length="132" mass="14888">MVHRDQFILVVENGETDRQDVGYLLRGDISIESKSHTIPADASADTSPDPKYLTVLGVNVNDASEPSPTAATRLERSAKYHFIFLELKIPMDEMDSKLVLDVKAGKHICQLLQMNHIYLRLNLIVREEIITV</sequence>